<evidence type="ECO:0008006" key="3">
    <source>
        <dbReference type="Google" id="ProtNLM"/>
    </source>
</evidence>
<dbReference type="InterPro" id="IPR028082">
    <property type="entry name" value="Peripla_BP_I"/>
</dbReference>
<dbReference type="EMBL" id="MSIF01000008">
    <property type="protein sequence ID" value="OLF09733.1"/>
    <property type="molecule type" value="Genomic_DNA"/>
</dbReference>
<name>A0A7Z0WLE9_9PSEU</name>
<dbReference type="Proteomes" id="UP000185696">
    <property type="component" value="Unassembled WGS sequence"/>
</dbReference>
<dbReference type="Gene3D" id="3.40.50.2300">
    <property type="match status" value="2"/>
</dbReference>
<evidence type="ECO:0000313" key="2">
    <source>
        <dbReference type="Proteomes" id="UP000185696"/>
    </source>
</evidence>
<keyword evidence="2" id="KW-1185">Reference proteome</keyword>
<proteinExistence type="predicted"/>
<evidence type="ECO:0000313" key="1">
    <source>
        <dbReference type="EMBL" id="OLF09733.1"/>
    </source>
</evidence>
<dbReference type="AlphaFoldDB" id="A0A7Z0WLE9"/>
<accession>A0A7Z0WLE9</accession>
<dbReference type="SUPFAM" id="SSF53822">
    <property type="entry name" value="Periplasmic binding protein-like I"/>
    <property type="match status" value="1"/>
</dbReference>
<organism evidence="1 2">
    <name type="scientific">Actinophytocola xinjiangensis</name>
    <dbReference type="NCBI Taxonomy" id="485602"/>
    <lineage>
        <taxon>Bacteria</taxon>
        <taxon>Bacillati</taxon>
        <taxon>Actinomycetota</taxon>
        <taxon>Actinomycetes</taxon>
        <taxon>Pseudonocardiales</taxon>
        <taxon>Pseudonocardiaceae</taxon>
    </lineage>
</organism>
<protein>
    <recommendedName>
        <fullName evidence="3">ABC-type branched-subunit amino acid transport system substrate-binding protein</fullName>
    </recommendedName>
</protein>
<comment type="caution">
    <text evidence="1">The sequence shown here is derived from an EMBL/GenBank/DDBJ whole genome shotgun (WGS) entry which is preliminary data.</text>
</comment>
<reference evidence="1 2" key="1">
    <citation type="submission" date="2016-12" db="EMBL/GenBank/DDBJ databases">
        <title>The draft genome sequence of Actinophytocola xinjiangensis.</title>
        <authorList>
            <person name="Wang W."/>
            <person name="Yuan L."/>
        </authorList>
    </citation>
    <scope>NUCLEOTIDE SEQUENCE [LARGE SCALE GENOMIC DNA]</scope>
    <source>
        <strain evidence="1 2">CGMCC 4.4663</strain>
    </source>
</reference>
<gene>
    <name evidence="1" type="ORF">BLA60_18300</name>
</gene>
<sequence length="867" mass="95681">MAFDGASEFLSWLYALDRRPWIFTREKLLPIVYLRHRAPRKYLSALADHWTRLRRRGPRQCVVVAAGGGSGDDGVEQLLAAALARFSRRTWLGRGQRAPHFALASWLAALRREKPSTLSEAEVIAKIRNHHSRYELAYQEARESPDPMIRVPLDTISGLPWWIQLPAHLLPRAALRLADTVFGPQRWFERRGGSHRRVTVRGEAEPLRGTLFALAKRCAGIDGEVPSQRQIDALLADAFLQDLRRTYSRSRPLGGGRRRRTYPVLLLPSEGEPAPAALVRAITDVRNGQPRRGTVKRDPLLVVVAGRLAGDGPEPEAQEPGSPESAYEDWRADLAAAGRRQRVWLLAFEAPAQRAPQNERDRVRKVRPPGRVPWMSFASVLAVLAALVAVPVVNYEFCRPPLSSPIGLFPPEPRDEMSREDLGDVDQCVGLVGDSPPLVSPDLDDPIERIRQANAEALRAEHHLTVVHLTMLSPGTDQGVRATREELRGLAIAQRESLGSETPIRLLLANAGAGMRHADKAAREIIQAHHRERIDAVVGLGISTEETIAAVRDLGRAALPAIGSSTTADELLTASPFYYQVSVSNKRQAAFAAEYATGDMRASSARVYFSGDPADTYSSELATAIRDHLDDTVEITDHAAYRTTDTDDGESVFQLGREACTAAVDPDEIVVYAGRAERFGQFLNGMKSRCENRYPRILATDDVSRFVLEGTNRYYPNLRLDYIALASSALWGSECEAMKEQGSFYIHYDDLFTNACDENRDGRALLSFDALTLVRQAATNVLNSDPEFLWSQGIEPGLSKIRGEGRVSGVSGDLDYSDPAEPRAPANKAIMVLRITDTGQPCLVRVDGQFSSQNPITGSCEPQPGDR</sequence>